<comment type="caution">
    <text evidence="8">The sequence shown here is derived from an EMBL/GenBank/DDBJ whole genome shotgun (WGS) entry which is preliminary data.</text>
</comment>
<evidence type="ECO:0000259" key="6">
    <source>
        <dbReference type="Pfam" id="PF00732"/>
    </source>
</evidence>
<protein>
    <submittedName>
        <fullName evidence="8">Glucose dehydrogenase</fullName>
    </submittedName>
</protein>
<accession>A0A8X6KL72</accession>
<evidence type="ECO:0000256" key="4">
    <source>
        <dbReference type="ARBA" id="ARBA00022827"/>
    </source>
</evidence>
<sequence>MWNPTLPYNLTLEASYPTLYATSQFLSLILLSMIGQKHTPETTTDIKGSYDYIVVGAGTAGSVLAARLAEKDCVTVLLLEAGKSPPKVTDIPTTARSFIQSDIDWNYSTAPQEHTGAGLVNRSAAWPSGKTIGGCSVINDMLNLRGNKKNYDDWAAQGATGWNYDEVLPYFKKLEDNTNAEYFKNGYHGNGGPVTISKPPYDSELKAAVLEAAEEKGYHIGDINGPDATGFYDLQATMRAGQRISAPKAYLVPNEHKKNLDIVSEAFVKKIIIDNFQAIGVGFDFEGQTLEVRANKEVILSAGTVNTAQLLMLSGIGPRQELEKHNASGLNFSLHTYGVLETLKKLVTFVSYRSIRVKADLPVGKNLQEHWNVFLAFELNEEIMPFAKKQVDKSNVMQYISYKTGVLTSLQGIVVSALLDQNDTKGINEYPDYQLYFWEGQIGPVKDQLRIKPEYYEAIYAPYKEKPFYWCMSEVLHPKSRGEVTLRSSNPYDPPIIDPKYFSHPEDMEVIVAGLKKCKEFGQSEPLKKIGSKLFTAVYPGCEDVVNDDDKYFRCMARSIIFTSNHQTGTAKMGNPRDPTTVVDPKLRVKRIPNLRVVDASIMPIIPGGNTYVPTMMVAEKASDMIKETIRCESDNDMEFFWKNVDVNVANF</sequence>
<dbReference type="Gene3D" id="3.50.50.60">
    <property type="entry name" value="FAD/NAD(P)-binding domain"/>
    <property type="match status" value="1"/>
</dbReference>
<evidence type="ECO:0000256" key="2">
    <source>
        <dbReference type="ARBA" id="ARBA00010790"/>
    </source>
</evidence>
<dbReference type="Proteomes" id="UP000887116">
    <property type="component" value="Unassembled WGS sequence"/>
</dbReference>
<dbReference type="AlphaFoldDB" id="A0A8X6KL72"/>
<dbReference type="GO" id="GO:0050660">
    <property type="term" value="F:flavin adenine dinucleotide binding"/>
    <property type="evidence" value="ECO:0007669"/>
    <property type="project" value="InterPro"/>
</dbReference>
<keyword evidence="9" id="KW-1185">Reference proteome</keyword>
<dbReference type="PIRSF" id="PIRSF000137">
    <property type="entry name" value="Alcohol_oxidase"/>
    <property type="match status" value="1"/>
</dbReference>
<dbReference type="PANTHER" id="PTHR11552">
    <property type="entry name" value="GLUCOSE-METHANOL-CHOLINE GMC OXIDOREDUCTASE"/>
    <property type="match status" value="1"/>
</dbReference>
<dbReference type="EMBL" id="BMAO01002256">
    <property type="protein sequence ID" value="GFQ79430.1"/>
    <property type="molecule type" value="Genomic_DNA"/>
</dbReference>
<feature type="domain" description="Glucose-methanol-choline oxidoreductase N-terminal" evidence="6">
    <location>
        <begin position="50"/>
        <end position="370"/>
    </location>
</feature>
<dbReference type="OrthoDB" id="6432211at2759"/>
<keyword evidence="4 5" id="KW-0274">FAD</keyword>
<name>A0A8X6KL72_TRICU</name>
<evidence type="ECO:0000256" key="1">
    <source>
        <dbReference type="ARBA" id="ARBA00001974"/>
    </source>
</evidence>
<dbReference type="SUPFAM" id="SSF51905">
    <property type="entry name" value="FAD/NAD(P)-binding domain"/>
    <property type="match status" value="1"/>
</dbReference>
<evidence type="ECO:0000313" key="8">
    <source>
        <dbReference type="EMBL" id="GFQ79430.1"/>
    </source>
</evidence>
<evidence type="ECO:0000256" key="3">
    <source>
        <dbReference type="ARBA" id="ARBA00022630"/>
    </source>
</evidence>
<comment type="similarity">
    <text evidence="2">Belongs to the GMC oxidoreductase family.</text>
</comment>
<organism evidence="8 9">
    <name type="scientific">Trichonephila clavata</name>
    <name type="common">Joro spider</name>
    <name type="synonym">Nephila clavata</name>
    <dbReference type="NCBI Taxonomy" id="2740835"/>
    <lineage>
        <taxon>Eukaryota</taxon>
        <taxon>Metazoa</taxon>
        <taxon>Ecdysozoa</taxon>
        <taxon>Arthropoda</taxon>
        <taxon>Chelicerata</taxon>
        <taxon>Arachnida</taxon>
        <taxon>Araneae</taxon>
        <taxon>Araneomorphae</taxon>
        <taxon>Entelegynae</taxon>
        <taxon>Araneoidea</taxon>
        <taxon>Nephilidae</taxon>
        <taxon>Trichonephila</taxon>
    </lineage>
</organism>
<dbReference type="Pfam" id="PF00732">
    <property type="entry name" value="GMC_oxred_N"/>
    <property type="match status" value="1"/>
</dbReference>
<dbReference type="InterPro" id="IPR012132">
    <property type="entry name" value="GMC_OxRdtase"/>
</dbReference>
<feature type="domain" description="Glucose-methanol-choline oxidoreductase C-terminal" evidence="7">
    <location>
        <begin position="478"/>
        <end position="619"/>
    </location>
</feature>
<dbReference type="InterPro" id="IPR000172">
    <property type="entry name" value="GMC_OxRdtase_N"/>
</dbReference>
<feature type="binding site" evidence="5">
    <location>
        <position position="268"/>
    </location>
    <ligand>
        <name>FAD</name>
        <dbReference type="ChEBI" id="CHEBI:57692"/>
    </ligand>
</feature>
<keyword evidence="3" id="KW-0285">Flavoprotein</keyword>
<proteinExistence type="inferred from homology"/>
<gene>
    <name evidence="8" type="primary">Gld</name>
    <name evidence="8" type="ORF">TNCT_669391</name>
</gene>
<evidence type="ECO:0000256" key="5">
    <source>
        <dbReference type="PIRSR" id="PIRSR000137-2"/>
    </source>
</evidence>
<dbReference type="GO" id="GO:0016614">
    <property type="term" value="F:oxidoreductase activity, acting on CH-OH group of donors"/>
    <property type="evidence" value="ECO:0007669"/>
    <property type="project" value="InterPro"/>
</dbReference>
<dbReference type="SUPFAM" id="SSF54373">
    <property type="entry name" value="FAD-linked reductases, C-terminal domain"/>
    <property type="match status" value="1"/>
</dbReference>
<dbReference type="InterPro" id="IPR007867">
    <property type="entry name" value="GMC_OxRtase_C"/>
</dbReference>
<dbReference type="PANTHER" id="PTHR11552:SF147">
    <property type="entry name" value="CHOLINE DEHYDROGENASE, MITOCHONDRIAL"/>
    <property type="match status" value="1"/>
</dbReference>
<evidence type="ECO:0000259" key="7">
    <source>
        <dbReference type="Pfam" id="PF05199"/>
    </source>
</evidence>
<dbReference type="Pfam" id="PF05199">
    <property type="entry name" value="GMC_oxred_C"/>
    <property type="match status" value="1"/>
</dbReference>
<evidence type="ECO:0000313" key="9">
    <source>
        <dbReference type="Proteomes" id="UP000887116"/>
    </source>
</evidence>
<comment type="cofactor">
    <cofactor evidence="1 5">
        <name>FAD</name>
        <dbReference type="ChEBI" id="CHEBI:57692"/>
    </cofactor>
</comment>
<dbReference type="Gene3D" id="3.30.560.10">
    <property type="entry name" value="Glucose Oxidase, domain 3"/>
    <property type="match status" value="1"/>
</dbReference>
<dbReference type="InterPro" id="IPR036188">
    <property type="entry name" value="FAD/NAD-bd_sf"/>
</dbReference>
<reference evidence="8" key="1">
    <citation type="submission" date="2020-07" db="EMBL/GenBank/DDBJ databases">
        <title>Multicomponent nature underlies the extraordinary mechanical properties of spider dragline silk.</title>
        <authorList>
            <person name="Kono N."/>
            <person name="Nakamura H."/>
            <person name="Mori M."/>
            <person name="Yoshida Y."/>
            <person name="Ohtoshi R."/>
            <person name="Malay A.D."/>
            <person name="Moran D.A.P."/>
            <person name="Tomita M."/>
            <person name="Numata K."/>
            <person name="Arakawa K."/>
        </authorList>
    </citation>
    <scope>NUCLEOTIDE SEQUENCE</scope>
</reference>